<feature type="domain" description="PPIase cyclophilin-type" evidence="5">
    <location>
        <begin position="274"/>
        <end position="411"/>
    </location>
</feature>
<comment type="caution">
    <text evidence="6">The sequence shown here is derived from an EMBL/GenBank/DDBJ whole genome shotgun (WGS) entry which is preliminary data.</text>
</comment>
<dbReference type="PROSITE" id="PS50072">
    <property type="entry name" value="CSA_PPIASE_2"/>
    <property type="match status" value="1"/>
</dbReference>
<dbReference type="InterPro" id="IPR029000">
    <property type="entry name" value="Cyclophilin-like_dom_sf"/>
</dbReference>
<dbReference type="Gene3D" id="2.40.100.10">
    <property type="entry name" value="Cyclophilin-like"/>
    <property type="match status" value="1"/>
</dbReference>
<dbReference type="EC" id="5.2.1.8" evidence="1"/>
<dbReference type="InterPro" id="IPR036249">
    <property type="entry name" value="Thioredoxin-like_sf"/>
</dbReference>
<dbReference type="PROSITE" id="PS00018">
    <property type="entry name" value="EF_HAND_1"/>
    <property type="match status" value="1"/>
</dbReference>
<dbReference type="Proteomes" id="UP000253562">
    <property type="component" value="Unassembled WGS sequence"/>
</dbReference>
<dbReference type="InterPro" id="IPR024079">
    <property type="entry name" value="MetalloPept_cat_dom_sf"/>
</dbReference>
<name>A0A368KLN9_9BACT</name>
<keyword evidence="4" id="KW-0472">Membrane</keyword>
<dbReference type="GO" id="GO:0008237">
    <property type="term" value="F:metallopeptidase activity"/>
    <property type="evidence" value="ECO:0007669"/>
    <property type="project" value="InterPro"/>
</dbReference>
<reference evidence="6 7" key="1">
    <citation type="submission" date="2018-07" db="EMBL/GenBank/DDBJ databases">
        <title>Comparative genomes isolates from brazilian mangrove.</title>
        <authorList>
            <person name="De Araujo J.E."/>
            <person name="Taketani R.G."/>
            <person name="Silva M.C.P."/>
            <person name="Lourenco M.V."/>
            <person name="Oliveira V.M."/>
            <person name="Andreote F.D."/>
        </authorList>
    </citation>
    <scope>NUCLEOTIDE SEQUENCE [LARGE SCALE GENOMIC DNA]</scope>
    <source>
        <strain evidence="6 7">HEX PRIS-MGV</strain>
    </source>
</reference>
<gene>
    <name evidence="6" type="ORF">DTL42_20065</name>
</gene>
<dbReference type="PANTHER" id="PTHR45625">
    <property type="entry name" value="PEPTIDYL-PROLYL CIS-TRANS ISOMERASE-RELATED"/>
    <property type="match status" value="1"/>
</dbReference>
<evidence type="ECO:0000313" key="6">
    <source>
        <dbReference type="EMBL" id="RCS42128.1"/>
    </source>
</evidence>
<evidence type="ECO:0000313" key="7">
    <source>
        <dbReference type="Proteomes" id="UP000253562"/>
    </source>
</evidence>
<dbReference type="EMBL" id="QPEX01000044">
    <property type="protein sequence ID" value="RCS42128.1"/>
    <property type="molecule type" value="Genomic_DNA"/>
</dbReference>
<feature type="transmembrane region" description="Helical" evidence="4">
    <location>
        <begin position="27"/>
        <end position="50"/>
    </location>
</feature>
<organism evidence="6 7">
    <name type="scientific">Bremerella cremea</name>
    <dbReference type="NCBI Taxonomy" id="1031537"/>
    <lineage>
        <taxon>Bacteria</taxon>
        <taxon>Pseudomonadati</taxon>
        <taxon>Planctomycetota</taxon>
        <taxon>Planctomycetia</taxon>
        <taxon>Pirellulales</taxon>
        <taxon>Pirellulaceae</taxon>
        <taxon>Bremerella</taxon>
    </lineage>
</organism>
<dbReference type="PANTHER" id="PTHR45625:SF4">
    <property type="entry name" value="PEPTIDYLPROLYL ISOMERASE DOMAIN AND WD REPEAT-CONTAINING PROTEIN 1"/>
    <property type="match status" value="1"/>
</dbReference>
<accession>A0A368KLN9</accession>
<protein>
    <recommendedName>
        <fullName evidence="1">peptidylprolyl isomerase</fullName>
        <ecNumber evidence="1">5.2.1.8</ecNumber>
    </recommendedName>
</protein>
<proteinExistence type="predicted"/>
<sequence>MSLRCVRSEQIPVHVLKSMRTMTELSLSLPIVAAFVVLLCLVATTVWGMVIRSRTLKLAPALARKGRRSSQGQPVMQQLESREMMDASMGNQALALEGESLTVNGVTYENVDMIALAKAFAASGAKMYGADWCPHCTVMKEKFGEGKYYLPFVEVSNYKHQTNSIGVEKNITSYPTWVFHEGTANEVRLTGDSHTLEELINAAGISVPQSEPLYFAEIPDHLELKAGQSYHIALDGYSPTGQNLTYTVTTSNGTIETSVLQNNRSLRVSTVRFGDMEFHLFEDEVGNITSRIVELAESGAYDGMLFHRVINNFMIQTGQVTDNSSPSQLWDAFDPDLRHNQSGMLALAKTAFDDTGTSQFYITEGDQSYLDFNHPVFGFLTEGDGVRESISNTYTNGSVPIWDVIVDKVSVFTDTENGVLRIKLPEGISENETVTVTVSDGQGNTISRTFHVSSKADDTDYNPFFSYIPNITLQPGQSTSFQLNATSVDGDPIVYTALSSMPNNLSFVLNQQTGLVQINTSVGLAPGVYTMQLAVSDQGVVINSPTNAAGILSNRLVDYQALVITVGNPNTLVNDTVHLTEDAPVVFNPMANDSNSSGDFAYETFKIVTPPAVGQLSYNASSGEVTYTPPADFNGSVSFQYSIANKHGLVSAPATVTLLVAAINDPPEALDDIFHADRDSATLLPVLKNDDKGAENEANDPVIVVLPSGFTNAGGQVVVVGDQIQYTPPTGFTGTDTFNYTINDAGLESTATVSVDVRDVSQFTITVGKDATSVDDHGAVTNLPQSDQIIEEWDSFWIEVWVTASGTGGDAITAASATLNFDSSMYRANSIVIGPGFSAAGGNSTNNSNGTVKLNATSTIAGLGADQRVLLGRVRFTPFANGLAAPVIDVSQGLDFSQFLTSVSNASLTVNGIGTLDSPTTDATPSTRLLPMIYDLNDDGKVDLGDLSEFVAAYGNYNSTKFIDFDLTGDLKGSGFDYFQLALGANFLSQDKKYQISPLVLDAAISDAILTNHTATGSWAESLSRSDILGMTSLLPENIISPEVTSDTNAVSFQIVDLPGNQLAKTVGSMIYIDDNAAGWGWFVDSTPLDSSEYQATGNSGHQQAITNSMANGRIDLLSVLLHELGHVAGLEHTDEGIMSSTILPGQRLTDREIGAFDETFYVAAVDQFFSDDE</sequence>
<keyword evidence="3" id="KW-0413">Isomerase</keyword>
<dbReference type="Pfam" id="PF17963">
    <property type="entry name" value="Big_9"/>
    <property type="match status" value="2"/>
</dbReference>
<keyword evidence="2" id="KW-0697">Rotamase</keyword>
<keyword evidence="4" id="KW-1133">Transmembrane helix</keyword>
<dbReference type="Gene3D" id="3.40.390.10">
    <property type="entry name" value="Collagenase (Catalytic Domain)"/>
    <property type="match status" value="1"/>
</dbReference>
<evidence type="ECO:0000256" key="3">
    <source>
        <dbReference type="ARBA" id="ARBA00023235"/>
    </source>
</evidence>
<dbReference type="SUPFAM" id="SSF52833">
    <property type="entry name" value="Thioredoxin-like"/>
    <property type="match status" value="1"/>
</dbReference>
<dbReference type="InterPro" id="IPR044666">
    <property type="entry name" value="Cyclophilin_A-like"/>
</dbReference>
<evidence type="ECO:0000256" key="2">
    <source>
        <dbReference type="ARBA" id="ARBA00023110"/>
    </source>
</evidence>
<dbReference type="SUPFAM" id="SSF55486">
    <property type="entry name" value="Metalloproteases ('zincins'), catalytic domain"/>
    <property type="match status" value="1"/>
</dbReference>
<keyword evidence="4" id="KW-0812">Transmembrane</keyword>
<dbReference type="Gene3D" id="3.40.30.10">
    <property type="entry name" value="Glutaredoxin"/>
    <property type="match status" value="1"/>
</dbReference>
<evidence type="ECO:0000259" key="5">
    <source>
        <dbReference type="PROSITE" id="PS50072"/>
    </source>
</evidence>
<dbReference type="SUPFAM" id="SSF50891">
    <property type="entry name" value="Cyclophilin-like"/>
    <property type="match status" value="1"/>
</dbReference>
<dbReference type="InterPro" id="IPR018247">
    <property type="entry name" value="EF_Hand_1_Ca_BS"/>
</dbReference>
<dbReference type="Gene3D" id="2.60.40.3440">
    <property type="match status" value="2"/>
</dbReference>
<dbReference type="AlphaFoldDB" id="A0A368KLN9"/>
<evidence type="ECO:0000256" key="1">
    <source>
        <dbReference type="ARBA" id="ARBA00013194"/>
    </source>
</evidence>
<dbReference type="CDD" id="cd00317">
    <property type="entry name" value="cyclophilin"/>
    <property type="match status" value="1"/>
</dbReference>
<dbReference type="GO" id="GO:0003755">
    <property type="term" value="F:peptidyl-prolyl cis-trans isomerase activity"/>
    <property type="evidence" value="ECO:0007669"/>
    <property type="project" value="UniProtKB-KW"/>
</dbReference>
<dbReference type="PRINTS" id="PR00153">
    <property type="entry name" value="CSAPPISMRASE"/>
</dbReference>
<dbReference type="InterPro" id="IPR002130">
    <property type="entry name" value="Cyclophilin-type_PPIase_dom"/>
</dbReference>
<dbReference type="Pfam" id="PF00160">
    <property type="entry name" value="Pro_isomerase"/>
    <property type="match status" value="1"/>
</dbReference>
<evidence type="ECO:0000256" key="4">
    <source>
        <dbReference type="SAM" id="Phobius"/>
    </source>
</evidence>